<dbReference type="PANTHER" id="PTHR43479:SF11">
    <property type="entry name" value="ACREF_ENVCD OPERON REPRESSOR-RELATED"/>
    <property type="match status" value="1"/>
</dbReference>
<protein>
    <submittedName>
        <fullName evidence="4">TetR family transcriptional regulator</fullName>
    </submittedName>
</protein>
<proteinExistence type="predicted"/>
<dbReference type="InterPro" id="IPR050624">
    <property type="entry name" value="HTH-type_Tx_Regulator"/>
</dbReference>
<dbReference type="PROSITE" id="PS50977">
    <property type="entry name" value="HTH_TETR_2"/>
    <property type="match status" value="1"/>
</dbReference>
<accession>A0ABY5C0M6</accession>
<evidence type="ECO:0000259" key="3">
    <source>
        <dbReference type="PROSITE" id="PS50977"/>
    </source>
</evidence>
<evidence type="ECO:0000313" key="4">
    <source>
        <dbReference type="EMBL" id="USS91733.1"/>
    </source>
</evidence>
<evidence type="ECO:0000256" key="2">
    <source>
        <dbReference type="PROSITE-ProRule" id="PRU00335"/>
    </source>
</evidence>
<gene>
    <name evidence="4" type="ORF">M3M36_05310</name>
</gene>
<keyword evidence="5" id="KW-1185">Reference proteome</keyword>
<dbReference type="InterPro" id="IPR009057">
    <property type="entry name" value="Homeodomain-like_sf"/>
</dbReference>
<dbReference type="SUPFAM" id="SSF46689">
    <property type="entry name" value="Homeodomain-like"/>
    <property type="match status" value="1"/>
</dbReference>
<keyword evidence="1 2" id="KW-0238">DNA-binding</keyword>
<feature type="domain" description="HTH tetR-type" evidence="3">
    <location>
        <begin position="32"/>
        <end position="92"/>
    </location>
</feature>
<feature type="DNA-binding region" description="H-T-H motif" evidence="2">
    <location>
        <begin position="55"/>
        <end position="74"/>
    </location>
</feature>
<dbReference type="RefSeq" id="WP_252773548.1">
    <property type="nucleotide sequence ID" value="NZ_CP097122.1"/>
</dbReference>
<dbReference type="Pfam" id="PF00440">
    <property type="entry name" value="TetR_N"/>
    <property type="match status" value="1"/>
</dbReference>
<dbReference type="Proteomes" id="UP001056093">
    <property type="component" value="Chromosome"/>
</dbReference>
<reference evidence="4" key="1">
    <citation type="submission" date="2022-05" db="EMBL/GenBank/DDBJ databases">
        <authorList>
            <person name="Oliphant S.A."/>
            <person name="Watson-Haigh N.S."/>
            <person name="Sumby K.M."/>
            <person name="Gardner J.M."/>
            <person name="Jiranek V."/>
        </authorList>
    </citation>
    <scope>NUCLEOTIDE SEQUENCE</scope>
    <source>
        <strain evidence="4">KI3_B9</strain>
    </source>
</reference>
<dbReference type="InterPro" id="IPR001647">
    <property type="entry name" value="HTH_TetR"/>
</dbReference>
<organism evidence="4 5">
    <name type="scientific">Fructobacillus americanaquae</name>
    <dbReference type="NCBI Taxonomy" id="2940302"/>
    <lineage>
        <taxon>Bacteria</taxon>
        <taxon>Bacillati</taxon>
        <taxon>Bacillota</taxon>
        <taxon>Bacilli</taxon>
        <taxon>Lactobacillales</taxon>
        <taxon>Lactobacillaceae</taxon>
        <taxon>Fructobacillus</taxon>
    </lineage>
</organism>
<name>A0ABY5C0M6_9LACO</name>
<evidence type="ECO:0000313" key="5">
    <source>
        <dbReference type="Proteomes" id="UP001056093"/>
    </source>
</evidence>
<dbReference type="PANTHER" id="PTHR43479">
    <property type="entry name" value="ACREF/ENVCD OPERON REPRESSOR-RELATED"/>
    <property type="match status" value="1"/>
</dbReference>
<evidence type="ECO:0000256" key="1">
    <source>
        <dbReference type="ARBA" id="ARBA00023125"/>
    </source>
</evidence>
<sequence length="199" mass="23263">MSEKRKYFLSKLHNWRLSVSVKNNIKRTKQVDQSINLLILGLIRLMNTKPLEKITISELTKEAGLSRRTFYRHFQSIDDILTLKVEQIVDKLYQRAGLKGQTLEEVLNDAYHVLLSDKVFLQSLLENNHEYLLQKVILQKCEQSTMDVPHDQIHNLTAYFGAGGISFVIIYWIHQGFNQKIEEVKQANKELVTHIKKLM</sequence>
<dbReference type="EMBL" id="CP097122">
    <property type="protein sequence ID" value="USS91733.1"/>
    <property type="molecule type" value="Genomic_DNA"/>
</dbReference>
<dbReference type="Gene3D" id="1.10.357.10">
    <property type="entry name" value="Tetracycline Repressor, domain 2"/>
    <property type="match status" value="1"/>
</dbReference>